<evidence type="ECO:0000256" key="2">
    <source>
        <dbReference type="SAM" id="SignalP"/>
    </source>
</evidence>
<keyword evidence="2" id="KW-0732">Signal</keyword>
<protein>
    <submittedName>
        <fullName evidence="5">Secreted protein</fullName>
    </submittedName>
</protein>
<keyword evidence="4" id="KW-1185">Reference proteome</keyword>
<organism evidence="5">
    <name type="scientific">Thelazia callipaeda</name>
    <name type="common">Oriental eyeworm</name>
    <name type="synonym">Parasitic nematode</name>
    <dbReference type="NCBI Taxonomy" id="103827"/>
    <lineage>
        <taxon>Eukaryota</taxon>
        <taxon>Metazoa</taxon>
        <taxon>Ecdysozoa</taxon>
        <taxon>Nematoda</taxon>
        <taxon>Chromadorea</taxon>
        <taxon>Rhabditida</taxon>
        <taxon>Spirurina</taxon>
        <taxon>Spiruromorpha</taxon>
        <taxon>Thelazioidea</taxon>
        <taxon>Thelaziidae</taxon>
        <taxon>Thelazia</taxon>
    </lineage>
</organism>
<dbReference type="Proteomes" id="UP000276776">
    <property type="component" value="Unassembled WGS sequence"/>
</dbReference>
<evidence type="ECO:0000313" key="4">
    <source>
        <dbReference type="Proteomes" id="UP000276776"/>
    </source>
</evidence>
<dbReference type="AlphaFoldDB" id="A0A0N5CMC9"/>
<proteinExistence type="predicted"/>
<dbReference type="EMBL" id="UYYF01000156">
    <property type="protein sequence ID" value="VDM96673.1"/>
    <property type="molecule type" value="Genomic_DNA"/>
</dbReference>
<feature type="chain" id="PRO_5043126227" evidence="2">
    <location>
        <begin position="30"/>
        <end position="163"/>
    </location>
</feature>
<reference evidence="3 4" key="2">
    <citation type="submission" date="2018-11" db="EMBL/GenBank/DDBJ databases">
        <authorList>
            <consortium name="Pathogen Informatics"/>
        </authorList>
    </citation>
    <scope>NUCLEOTIDE SEQUENCE [LARGE SCALE GENOMIC DNA]</scope>
</reference>
<feature type="compositionally biased region" description="Polar residues" evidence="1">
    <location>
        <begin position="147"/>
        <end position="163"/>
    </location>
</feature>
<gene>
    <name evidence="3" type="ORF">TCLT_LOCUS1306</name>
</gene>
<evidence type="ECO:0000313" key="5">
    <source>
        <dbReference type="WBParaSite" id="TCLT_0000130501-mRNA-1"/>
    </source>
</evidence>
<reference evidence="5" key="1">
    <citation type="submission" date="2016-04" db="UniProtKB">
        <authorList>
            <consortium name="WormBaseParasite"/>
        </authorList>
    </citation>
    <scope>IDENTIFICATION</scope>
</reference>
<name>A0A0N5CMC9_THECL</name>
<feature type="region of interest" description="Disordered" evidence="1">
    <location>
        <begin position="135"/>
        <end position="163"/>
    </location>
</feature>
<evidence type="ECO:0000256" key="1">
    <source>
        <dbReference type="SAM" id="MobiDB-lite"/>
    </source>
</evidence>
<accession>A0A0N5CMC9</accession>
<feature type="signal peptide" evidence="2">
    <location>
        <begin position="1"/>
        <end position="29"/>
    </location>
</feature>
<evidence type="ECO:0000313" key="3">
    <source>
        <dbReference type="EMBL" id="VDM96673.1"/>
    </source>
</evidence>
<dbReference type="WBParaSite" id="TCLT_0000130501-mRNA-1">
    <property type="protein sequence ID" value="TCLT_0000130501-mRNA-1"/>
    <property type="gene ID" value="TCLT_0000130501"/>
</dbReference>
<sequence>MLNIVSITKATLSVSTAFVLLVICGKRKATKHVEVKSQKTKTSEEQPTRLQTKITSNYYYPETMESGSDTELMRCENQDRAGVPSERPRCFLPKSKAEMRALKAIAEGYAMFARHLVYKTFIIISPINRTTCNDASVESNNHEKSRSQYPKPNKTMSRSSKST</sequence>